<organism evidence="7 8">
    <name type="scientific">Bigelowiella natans</name>
    <name type="common">Pedinomonas minutissima</name>
    <name type="synonym">Chlorarachnion sp. (strain CCMP621)</name>
    <dbReference type="NCBI Taxonomy" id="227086"/>
    <lineage>
        <taxon>Eukaryota</taxon>
        <taxon>Sar</taxon>
        <taxon>Rhizaria</taxon>
        <taxon>Cercozoa</taxon>
        <taxon>Chlorarachniophyceae</taxon>
        <taxon>Bigelowiella</taxon>
    </lineage>
</organism>
<evidence type="ECO:0000256" key="3">
    <source>
        <dbReference type="ARBA" id="ARBA00023082"/>
    </source>
</evidence>
<evidence type="ECO:0000256" key="1">
    <source>
        <dbReference type="ARBA" id="ARBA00007788"/>
    </source>
</evidence>
<dbReference type="Proteomes" id="UP000243425">
    <property type="component" value="Nucleomorph 2"/>
</dbReference>
<dbReference type="EMBL" id="DQ158857">
    <property type="protein sequence ID" value="ABA27305.1"/>
    <property type="molecule type" value="Genomic_DNA"/>
</dbReference>
<dbReference type="InterPro" id="IPR050239">
    <property type="entry name" value="Sigma-70_RNA_pol_init_factors"/>
</dbReference>
<dbReference type="InterPro" id="IPR014284">
    <property type="entry name" value="RNA_pol_sigma-70_dom"/>
</dbReference>
<dbReference type="InterPro" id="IPR007624">
    <property type="entry name" value="RNA_pol_sigma70_r3"/>
</dbReference>
<dbReference type="PRINTS" id="PR00046">
    <property type="entry name" value="SIGMA70FCT"/>
</dbReference>
<keyword evidence="3" id="KW-0731">Sigma factor</keyword>
<dbReference type="Pfam" id="PF04539">
    <property type="entry name" value="Sigma70_r3"/>
    <property type="match status" value="1"/>
</dbReference>
<dbReference type="InterPro" id="IPR007627">
    <property type="entry name" value="RNA_pol_sigma70_r2"/>
</dbReference>
<dbReference type="InterPro" id="IPR013324">
    <property type="entry name" value="RNA_pol_sigma_r3/r4-like"/>
</dbReference>
<protein>
    <submittedName>
        <fullName evidence="7">Sigma 2 transcription factor</fullName>
    </submittedName>
</protein>
<dbReference type="Pfam" id="PF04542">
    <property type="entry name" value="Sigma70_r2"/>
    <property type="match status" value="1"/>
</dbReference>
<evidence type="ECO:0000256" key="5">
    <source>
        <dbReference type="ARBA" id="ARBA00023163"/>
    </source>
</evidence>
<keyword evidence="2" id="KW-0805">Transcription regulation</keyword>
<gene>
    <name evidence="7" type="primary">sig2</name>
</gene>
<dbReference type="InterPro" id="IPR000943">
    <property type="entry name" value="RNA_pol_sigma70"/>
</dbReference>
<dbReference type="PANTHER" id="PTHR30603">
    <property type="entry name" value="RNA POLYMERASE SIGMA FACTOR RPO"/>
    <property type="match status" value="1"/>
</dbReference>
<dbReference type="InterPro" id="IPR007630">
    <property type="entry name" value="RNA_pol_sigma70_r4"/>
</dbReference>
<evidence type="ECO:0000256" key="4">
    <source>
        <dbReference type="ARBA" id="ARBA00023125"/>
    </source>
</evidence>
<dbReference type="GO" id="GO:0006352">
    <property type="term" value="P:DNA-templated transcription initiation"/>
    <property type="evidence" value="ECO:0007669"/>
    <property type="project" value="InterPro"/>
</dbReference>
<keyword evidence="7" id="KW-0542">Nucleomorph</keyword>
<evidence type="ECO:0000313" key="8">
    <source>
        <dbReference type="Proteomes" id="UP000243425"/>
    </source>
</evidence>
<dbReference type="GO" id="GO:0016987">
    <property type="term" value="F:sigma factor activity"/>
    <property type="evidence" value="ECO:0007669"/>
    <property type="project" value="UniProtKB-KW"/>
</dbReference>
<dbReference type="InterPro" id="IPR036388">
    <property type="entry name" value="WH-like_DNA-bd_sf"/>
</dbReference>
<evidence type="ECO:0000259" key="6">
    <source>
        <dbReference type="PROSITE" id="PS00716"/>
    </source>
</evidence>
<sequence>MKNSVKIIKLKKMLNNTSMTLENNYNIKNINRYSQPLKNSISKAYENRKASSVNNYKNNLDNLFDKQIVDFSYIDELNKKKINLKHKNKNNTSTNESIIMEWVKDLLRWEDLFLKLENKLGFYPTIDFFTKGIIDLTSEIKERLAIGKISKEILIKRSLKLIISIAKRYNGCGLSFEDLIAEGILGLMKGIRKYDFSKGHKFSTYAHWWIRQSISRSIDDQSRIIRLPVYVKEILSKINKIKNKFYEDKKRYPTEEEISLLIGIPLKKLRKLLLSCNDLISLDSLIENDSNDSNMLNDSIEDSKVINSEVYAIEKSLKQDLNKALLTLSDRESAVIRLRYGLDDGNERTLEEIGEYLNVTRERARQIEIKALKKLQFNTSNYLFSDYEE</sequence>
<proteinExistence type="inferred from homology"/>
<keyword evidence="5" id="KW-0804">Transcription</keyword>
<dbReference type="CDD" id="cd06171">
    <property type="entry name" value="Sigma70_r4"/>
    <property type="match status" value="1"/>
</dbReference>
<reference evidence="7 8" key="1">
    <citation type="journal article" date="2006" name="Proc. Natl. Acad. Sci. U.S.A.">
        <title>Complete nucleotide sequence of the chlorarachniophyte nucleomorph: nature's smallest nucleus.</title>
        <authorList>
            <person name="Gilson P.R."/>
            <person name="Su V."/>
            <person name="Slamovits C.H."/>
            <person name="Reith M.E."/>
            <person name="Keeling P.J."/>
            <person name="McFadden G.I."/>
        </authorList>
    </citation>
    <scope>NUCLEOTIDE SEQUENCE [LARGE SCALE GENOMIC DNA]</scope>
    <source>
        <strain evidence="8">CCMP621</strain>
    </source>
</reference>
<dbReference type="GeneID" id="5788513"/>
<accession>Q3LW61</accession>
<dbReference type="Pfam" id="PF04545">
    <property type="entry name" value="Sigma70_r4"/>
    <property type="match status" value="1"/>
</dbReference>
<dbReference type="NCBIfam" id="TIGR02937">
    <property type="entry name" value="sigma70-ECF"/>
    <property type="match status" value="1"/>
</dbReference>
<dbReference type="GO" id="GO:0003677">
    <property type="term" value="F:DNA binding"/>
    <property type="evidence" value="ECO:0007669"/>
    <property type="project" value="UniProtKB-KW"/>
</dbReference>
<dbReference type="PROSITE" id="PS51450">
    <property type="entry name" value="LRR"/>
    <property type="match status" value="1"/>
</dbReference>
<evidence type="ECO:0000256" key="2">
    <source>
        <dbReference type="ARBA" id="ARBA00023015"/>
    </source>
</evidence>
<dbReference type="InterPro" id="IPR001611">
    <property type="entry name" value="Leu-rich_rpt"/>
</dbReference>
<dbReference type="PROSITE" id="PS00716">
    <property type="entry name" value="SIGMA70_2"/>
    <property type="match status" value="1"/>
</dbReference>
<dbReference type="PANTHER" id="PTHR30603:SF47">
    <property type="entry name" value="RNA POLYMERASE SIGMA FACTOR SIGD, CHLOROPLASTIC"/>
    <property type="match status" value="1"/>
</dbReference>
<dbReference type="SUPFAM" id="SSF88659">
    <property type="entry name" value="Sigma3 and sigma4 domains of RNA polymerase sigma factors"/>
    <property type="match status" value="2"/>
</dbReference>
<dbReference type="InterPro" id="IPR013325">
    <property type="entry name" value="RNA_pol_sigma_r2"/>
</dbReference>
<evidence type="ECO:0000313" key="7">
    <source>
        <dbReference type="EMBL" id="ABA27305.1"/>
    </source>
</evidence>
<keyword evidence="4" id="KW-0238">DNA-binding</keyword>
<dbReference type="RefSeq" id="XP_001712917.1">
    <property type="nucleotide sequence ID" value="XM_001712865.1"/>
</dbReference>
<comment type="similarity">
    <text evidence="1">Belongs to the sigma-70 factor family.</text>
</comment>
<name>Q3LW61_BIGNA</name>
<dbReference type="Gene3D" id="1.10.601.10">
    <property type="entry name" value="RNA Polymerase Primary Sigma Factor"/>
    <property type="match status" value="1"/>
</dbReference>
<dbReference type="Gene3D" id="1.10.10.10">
    <property type="entry name" value="Winged helix-like DNA-binding domain superfamily/Winged helix DNA-binding domain"/>
    <property type="match status" value="2"/>
</dbReference>
<feature type="domain" description="RNA polymerase sigma-70" evidence="6">
    <location>
        <begin position="349"/>
        <end position="375"/>
    </location>
</feature>
<geneLocation type="nucleomorph" evidence="7"/>
<dbReference type="AlphaFoldDB" id="Q3LW61"/>
<dbReference type="SUPFAM" id="SSF88946">
    <property type="entry name" value="Sigma2 domain of RNA polymerase sigma factors"/>
    <property type="match status" value="1"/>
</dbReference>